<reference evidence="2 3" key="1">
    <citation type="journal article" date="2016" name="J. Microbiol.">
        <title>Dankookia rubra gen. nov., sp. nov., an alphaproteobacterium isolated from sediment of a shallow stream.</title>
        <authorList>
            <person name="Kim W.H."/>
            <person name="Kim D.H."/>
            <person name="Kang K."/>
            <person name="Ahn T.Y."/>
        </authorList>
    </citation>
    <scope>NUCLEOTIDE SEQUENCE [LARGE SCALE GENOMIC DNA]</scope>
    <source>
        <strain evidence="2 3">JCM30602</strain>
    </source>
</reference>
<comment type="caution">
    <text evidence="2">The sequence shown here is derived from an EMBL/GenBank/DDBJ whole genome shotgun (WGS) entry which is preliminary data.</text>
</comment>
<evidence type="ECO:0000256" key="1">
    <source>
        <dbReference type="SAM" id="MobiDB-lite"/>
    </source>
</evidence>
<protein>
    <submittedName>
        <fullName evidence="2">Uncharacterized protein</fullName>
    </submittedName>
</protein>
<feature type="region of interest" description="Disordered" evidence="1">
    <location>
        <begin position="66"/>
        <end position="97"/>
    </location>
</feature>
<accession>A0A4R5QL95</accession>
<evidence type="ECO:0000313" key="2">
    <source>
        <dbReference type="EMBL" id="TDH64280.1"/>
    </source>
</evidence>
<feature type="compositionally biased region" description="Basic residues" evidence="1">
    <location>
        <begin position="1"/>
        <end position="22"/>
    </location>
</feature>
<organism evidence="2 3">
    <name type="scientific">Dankookia rubra</name>
    <dbReference type="NCBI Taxonomy" id="1442381"/>
    <lineage>
        <taxon>Bacteria</taxon>
        <taxon>Pseudomonadati</taxon>
        <taxon>Pseudomonadota</taxon>
        <taxon>Alphaproteobacteria</taxon>
        <taxon>Acetobacterales</taxon>
        <taxon>Roseomonadaceae</taxon>
        <taxon>Dankookia</taxon>
    </lineage>
</organism>
<dbReference type="EMBL" id="SMSJ01000002">
    <property type="protein sequence ID" value="TDH64280.1"/>
    <property type="molecule type" value="Genomic_DNA"/>
</dbReference>
<feature type="region of interest" description="Disordered" evidence="1">
    <location>
        <begin position="1"/>
        <end position="53"/>
    </location>
</feature>
<sequence>MPPWPRRRRFPGPRRRRARASCRRGPPSPPRRRPPCRRCRPRRPRRRRRTCSARRRCLASAVFRGKGSGALTLPGDRLYTGGPRRKTAWAHRTDPSR</sequence>
<dbReference type="AlphaFoldDB" id="A0A4R5QL95"/>
<gene>
    <name evidence="2" type="ORF">E2C06_02785</name>
</gene>
<dbReference type="Proteomes" id="UP000295096">
    <property type="component" value="Unassembled WGS sequence"/>
</dbReference>
<keyword evidence="3" id="KW-1185">Reference proteome</keyword>
<feature type="compositionally biased region" description="Basic residues" evidence="1">
    <location>
        <begin position="30"/>
        <end position="53"/>
    </location>
</feature>
<proteinExistence type="predicted"/>
<evidence type="ECO:0000313" key="3">
    <source>
        <dbReference type="Proteomes" id="UP000295096"/>
    </source>
</evidence>
<name>A0A4R5QL95_9PROT</name>